<dbReference type="Proteomes" id="UP000265816">
    <property type="component" value="Unassembled WGS sequence"/>
</dbReference>
<dbReference type="OrthoDB" id="9808930at2"/>
<evidence type="ECO:0000313" key="7">
    <source>
        <dbReference type="Proteomes" id="UP000265816"/>
    </source>
</evidence>
<dbReference type="Pfam" id="PF09685">
    <property type="entry name" value="MamF_MmsF"/>
    <property type="match status" value="1"/>
</dbReference>
<keyword evidence="2 5" id="KW-0812">Transmembrane</keyword>
<sequence>MPSNEERMLATGIYIISFFTAFIGPLIIWLMKKDESSFIDYHGREYFNFFISYSVYALISFILMIVLVGFVLFWILGIAALIFTVIGAVKAFSGEQYRIPFIFRLL</sequence>
<reference evidence="6 7" key="1">
    <citation type="submission" date="2018-08" db="EMBL/GenBank/DDBJ databases">
        <title>Bacillus jemisoniae sp. nov., Bacillus chryseoplanitiae sp. nov., Bacillus resnikiae sp. nov., and Bacillus frankliniae sp. nov., isolated from Viking spacecraft and associated surfaces.</title>
        <authorList>
            <person name="Seuylemezian A."/>
            <person name="Vaishampayan P."/>
        </authorList>
    </citation>
    <scope>NUCLEOTIDE SEQUENCE [LARGE SCALE GENOMIC DNA]</scope>
    <source>
        <strain evidence="6 7">JJ-247</strain>
    </source>
</reference>
<protein>
    <submittedName>
        <fullName evidence="6">DUF4870 domain-containing protein</fullName>
    </submittedName>
</protein>
<evidence type="ECO:0000256" key="1">
    <source>
        <dbReference type="ARBA" id="ARBA00004141"/>
    </source>
</evidence>
<comment type="subcellular location">
    <subcellularLocation>
        <location evidence="1">Membrane</location>
        <topology evidence="1">Multi-pass membrane protein</topology>
    </subcellularLocation>
</comment>
<organism evidence="6 7">
    <name type="scientific">Mesobacillus zeae</name>
    <dbReference type="NCBI Taxonomy" id="1917180"/>
    <lineage>
        <taxon>Bacteria</taxon>
        <taxon>Bacillati</taxon>
        <taxon>Bacillota</taxon>
        <taxon>Bacilli</taxon>
        <taxon>Bacillales</taxon>
        <taxon>Bacillaceae</taxon>
        <taxon>Mesobacillus</taxon>
    </lineage>
</organism>
<dbReference type="AlphaFoldDB" id="A0A398BCJ0"/>
<comment type="caution">
    <text evidence="6">The sequence shown here is derived from an EMBL/GenBank/DDBJ whole genome shotgun (WGS) entry which is preliminary data.</text>
</comment>
<proteinExistence type="predicted"/>
<evidence type="ECO:0000256" key="5">
    <source>
        <dbReference type="SAM" id="Phobius"/>
    </source>
</evidence>
<evidence type="ECO:0000256" key="2">
    <source>
        <dbReference type="ARBA" id="ARBA00022692"/>
    </source>
</evidence>
<keyword evidence="3 5" id="KW-1133">Transmembrane helix</keyword>
<evidence type="ECO:0000313" key="6">
    <source>
        <dbReference type="EMBL" id="RID85530.1"/>
    </source>
</evidence>
<gene>
    <name evidence="6" type="ORF">D1970_08115</name>
</gene>
<dbReference type="EMBL" id="QWVT01000015">
    <property type="protein sequence ID" value="RID85530.1"/>
    <property type="molecule type" value="Genomic_DNA"/>
</dbReference>
<name>A0A398BCJ0_9BACI</name>
<dbReference type="RefSeq" id="WP_119112383.1">
    <property type="nucleotide sequence ID" value="NZ_CBCSEO010000002.1"/>
</dbReference>
<feature type="transmembrane region" description="Helical" evidence="5">
    <location>
        <begin position="46"/>
        <end position="66"/>
    </location>
</feature>
<evidence type="ECO:0000256" key="4">
    <source>
        <dbReference type="ARBA" id="ARBA00023136"/>
    </source>
</evidence>
<keyword evidence="4 5" id="KW-0472">Membrane</keyword>
<dbReference type="InterPro" id="IPR019109">
    <property type="entry name" value="MamF_MmsF"/>
</dbReference>
<accession>A0A398BCJ0</accession>
<evidence type="ECO:0000256" key="3">
    <source>
        <dbReference type="ARBA" id="ARBA00022989"/>
    </source>
</evidence>
<feature type="transmembrane region" description="Helical" evidence="5">
    <location>
        <begin position="12"/>
        <end position="31"/>
    </location>
</feature>
<keyword evidence="7" id="KW-1185">Reference proteome</keyword>
<feature type="transmembrane region" description="Helical" evidence="5">
    <location>
        <begin position="72"/>
        <end position="92"/>
    </location>
</feature>